<sequence>MSTFSFDGRPQKLPPATQELLGPGLTAHSAYSLVRAHERNLIAHESPGDRDPRIIHLRVLGWMMIFSANDEMRAEMARAIVSCNDKLDQLVALGTFYRDHWIRTFKKIKGPTPRASGHISRPSFDTISLFVAHFLDPAPKDYQAAKQNALIRDGHRCMVTGRYDDTSYMKIQELHNELDADPNTSVGVVECAHIFARSTNTNFSDDVKRAYAGAAWTVLMRFGYSDFLEELNGADIHRLSNLLTLDKDIHSWFDNLWLWFEPLVSIPFNILGFISYFKTSQDDDPDSHRYKVQTTSSKLYERVPRTVTFFNRTPTDIAPLPMPNKRYLAMHAACAKVAHMSGAAEALDDLDRRYDEGTVLAWDGGSADLLHHRLSTLQRVEVI</sequence>
<organism evidence="2 3">
    <name type="scientific">Hohenbuehelia grisea</name>
    <dbReference type="NCBI Taxonomy" id="104357"/>
    <lineage>
        <taxon>Eukaryota</taxon>
        <taxon>Fungi</taxon>
        <taxon>Dikarya</taxon>
        <taxon>Basidiomycota</taxon>
        <taxon>Agaricomycotina</taxon>
        <taxon>Agaricomycetes</taxon>
        <taxon>Agaricomycetidae</taxon>
        <taxon>Agaricales</taxon>
        <taxon>Pleurotineae</taxon>
        <taxon>Pleurotaceae</taxon>
        <taxon>Hohenbuehelia</taxon>
    </lineage>
</organism>
<dbReference type="Proteomes" id="UP001556367">
    <property type="component" value="Unassembled WGS sequence"/>
</dbReference>
<keyword evidence="3" id="KW-1185">Reference proteome</keyword>
<evidence type="ECO:0000313" key="2">
    <source>
        <dbReference type="EMBL" id="KAL0958578.1"/>
    </source>
</evidence>
<comment type="caution">
    <text evidence="2">The sequence shown here is derived from an EMBL/GenBank/DDBJ whole genome shotgun (WGS) entry which is preliminary data.</text>
</comment>
<proteinExistence type="predicted"/>
<name>A0ABR3JRT4_9AGAR</name>
<dbReference type="Pfam" id="PF13391">
    <property type="entry name" value="HNH_2"/>
    <property type="match status" value="1"/>
</dbReference>
<protein>
    <recommendedName>
        <fullName evidence="1">HNH nuclease domain-containing protein</fullName>
    </recommendedName>
</protein>
<dbReference type="EMBL" id="JASNQZ010000004">
    <property type="protein sequence ID" value="KAL0958578.1"/>
    <property type="molecule type" value="Genomic_DNA"/>
</dbReference>
<gene>
    <name evidence="2" type="ORF">HGRIS_000716</name>
</gene>
<evidence type="ECO:0000313" key="3">
    <source>
        <dbReference type="Proteomes" id="UP001556367"/>
    </source>
</evidence>
<feature type="domain" description="HNH nuclease" evidence="1">
    <location>
        <begin position="157"/>
        <end position="260"/>
    </location>
</feature>
<dbReference type="InterPro" id="IPR003615">
    <property type="entry name" value="HNH_nuc"/>
</dbReference>
<evidence type="ECO:0000259" key="1">
    <source>
        <dbReference type="Pfam" id="PF13391"/>
    </source>
</evidence>
<reference evidence="3" key="1">
    <citation type="submission" date="2024-06" db="EMBL/GenBank/DDBJ databases">
        <title>Multi-omics analyses provide insights into the biosynthesis of the anticancer antibiotic pleurotin in Hohenbuehelia grisea.</title>
        <authorList>
            <person name="Weaver J.A."/>
            <person name="Alberti F."/>
        </authorList>
    </citation>
    <scope>NUCLEOTIDE SEQUENCE [LARGE SCALE GENOMIC DNA]</scope>
    <source>
        <strain evidence="3">T-177</strain>
    </source>
</reference>
<accession>A0ABR3JRT4</accession>